<dbReference type="OrthoDB" id="9775794at2"/>
<gene>
    <name evidence="4" type="ORF">CYL18_04330</name>
</gene>
<evidence type="ECO:0000313" key="4">
    <source>
        <dbReference type="EMBL" id="PQD97109.1"/>
    </source>
</evidence>
<dbReference type="SUPFAM" id="SSF52096">
    <property type="entry name" value="ClpP/crotonase"/>
    <property type="match status" value="1"/>
</dbReference>
<dbReference type="Gene3D" id="1.10.12.10">
    <property type="entry name" value="Lyase 2-enoyl-coa Hydratase, Chain A, domain 2"/>
    <property type="match status" value="1"/>
</dbReference>
<organism evidence="4 5">
    <name type="scientific">Pradoshia eiseniae</name>
    <dbReference type="NCBI Taxonomy" id="2064768"/>
    <lineage>
        <taxon>Bacteria</taxon>
        <taxon>Bacillati</taxon>
        <taxon>Bacillota</taxon>
        <taxon>Bacilli</taxon>
        <taxon>Bacillales</taxon>
        <taxon>Bacillaceae</taxon>
        <taxon>Pradoshia</taxon>
    </lineage>
</organism>
<dbReference type="GO" id="GO:0006635">
    <property type="term" value="P:fatty acid beta-oxidation"/>
    <property type="evidence" value="ECO:0007669"/>
    <property type="project" value="TreeGrafter"/>
</dbReference>
<dbReference type="InterPro" id="IPR001753">
    <property type="entry name" value="Enoyl-CoA_hydra/iso"/>
</dbReference>
<evidence type="ECO:0000313" key="5">
    <source>
        <dbReference type="Proteomes" id="UP000239663"/>
    </source>
</evidence>
<comment type="similarity">
    <text evidence="1 3">Belongs to the enoyl-CoA hydratase/isomerase family.</text>
</comment>
<sequence>MYTVIEVEKLANTAIVTIDNPPMNVLSHQVAAELCEAFAELEQSDDVVCVILTGKGEKAFMAGADIKEFPQMMEGAQPEQSSKKGEVFRVINSFPKPTIAYLNGHTLGGGLELALACDIRISANEIQLGLPEVKLGLFPGGGGTQRLPRLIGEAKAKELMFTGNSITAEEALHLGIINKIADQGMEDVLKMAAKIGRHSLQSLRRIKEAVNVGQEKPIDEGLALEAKLFKEVFETEDVKEGIQAFIEKRHPVFSHR</sequence>
<proteinExistence type="inferred from homology"/>
<dbReference type="FunFam" id="1.10.12.10:FF:000001">
    <property type="entry name" value="Probable enoyl-CoA hydratase, mitochondrial"/>
    <property type="match status" value="1"/>
</dbReference>
<dbReference type="FunFam" id="3.90.226.10:FF:000009">
    <property type="entry name" value="Carnitinyl-CoA dehydratase"/>
    <property type="match status" value="1"/>
</dbReference>
<dbReference type="InterPro" id="IPR029045">
    <property type="entry name" value="ClpP/crotonase-like_dom_sf"/>
</dbReference>
<dbReference type="Pfam" id="PF00378">
    <property type="entry name" value="ECH_1"/>
    <property type="match status" value="1"/>
</dbReference>
<keyword evidence="2" id="KW-0456">Lyase</keyword>
<dbReference type="PROSITE" id="PS00166">
    <property type="entry name" value="ENOYL_COA_HYDRATASE"/>
    <property type="match status" value="1"/>
</dbReference>
<evidence type="ECO:0000256" key="1">
    <source>
        <dbReference type="ARBA" id="ARBA00005254"/>
    </source>
</evidence>
<dbReference type="RefSeq" id="WP_104848204.1">
    <property type="nucleotide sequence ID" value="NZ_PKOZ01000001.1"/>
</dbReference>
<keyword evidence="5" id="KW-1185">Reference proteome</keyword>
<dbReference type="InterPro" id="IPR018376">
    <property type="entry name" value="Enoyl-CoA_hyd/isom_CS"/>
</dbReference>
<dbReference type="GO" id="GO:0016836">
    <property type="term" value="F:hydro-lyase activity"/>
    <property type="evidence" value="ECO:0007669"/>
    <property type="project" value="UniProtKB-ARBA"/>
</dbReference>
<reference evidence="4 5" key="1">
    <citation type="submission" date="2017-12" db="EMBL/GenBank/DDBJ databases">
        <title>Taxonomic description and draft genome of Pradoshia cofamensis Gen. nov., sp. nov., a thermotolerant bacillale isolated from anterior gut of earthworm Eisenia fetida.</title>
        <authorList>
            <person name="Saha T."/>
            <person name="Chakraborty R."/>
        </authorList>
    </citation>
    <scope>NUCLEOTIDE SEQUENCE [LARGE SCALE GENOMIC DNA]</scope>
    <source>
        <strain evidence="4 5">EAG3</strain>
    </source>
</reference>
<dbReference type="PANTHER" id="PTHR11941:SF54">
    <property type="entry name" value="ENOYL-COA HYDRATASE, MITOCHONDRIAL"/>
    <property type="match status" value="1"/>
</dbReference>
<dbReference type="Gene3D" id="3.90.226.10">
    <property type="entry name" value="2-enoyl-CoA Hydratase, Chain A, domain 1"/>
    <property type="match status" value="1"/>
</dbReference>
<accession>A0A2S7N4Z6</accession>
<comment type="caution">
    <text evidence="4">The sequence shown here is derived from an EMBL/GenBank/DDBJ whole genome shotgun (WGS) entry which is preliminary data.</text>
</comment>
<dbReference type="PANTHER" id="PTHR11941">
    <property type="entry name" value="ENOYL-COA HYDRATASE-RELATED"/>
    <property type="match status" value="1"/>
</dbReference>
<dbReference type="EMBL" id="PKOZ01000001">
    <property type="protein sequence ID" value="PQD97109.1"/>
    <property type="molecule type" value="Genomic_DNA"/>
</dbReference>
<evidence type="ECO:0000256" key="2">
    <source>
        <dbReference type="ARBA" id="ARBA00023239"/>
    </source>
</evidence>
<dbReference type="InterPro" id="IPR014748">
    <property type="entry name" value="Enoyl-CoA_hydra_C"/>
</dbReference>
<evidence type="ECO:0000256" key="3">
    <source>
        <dbReference type="RuleBase" id="RU003707"/>
    </source>
</evidence>
<dbReference type="Proteomes" id="UP000239663">
    <property type="component" value="Unassembled WGS sequence"/>
</dbReference>
<dbReference type="AlphaFoldDB" id="A0A2S7N4Z6"/>
<name>A0A2S7N4Z6_9BACI</name>
<dbReference type="CDD" id="cd06558">
    <property type="entry name" value="crotonase-like"/>
    <property type="match status" value="1"/>
</dbReference>
<protein>
    <submittedName>
        <fullName evidence="4">Enoyl-CoA hydratase</fullName>
    </submittedName>
</protein>